<evidence type="ECO:0000256" key="1">
    <source>
        <dbReference type="SAM" id="Phobius"/>
    </source>
</evidence>
<evidence type="ECO:0000313" key="2">
    <source>
        <dbReference type="EMBL" id="QDA59050.1"/>
    </source>
</evidence>
<protein>
    <submittedName>
        <fullName evidence="2">Uncharacterized protein</fullName>
    </submittedName>
</protein>
<dbReference type="KEGG" id="hyj:FHG12_02540"/>
<gene>
    <name evidence="2" type="ORF">FHG12_02540</name>
</gene>
<keyword evidence="3" id="KW-1185">Reference proteome</keyword>
<evidence type="ECO:0000313" key="3">
    <source>
        <dbReference type="Proteomes" id="UP000305398"/>
    </source>
</evidence>
<dbReference type="AlphaFoldDB" id="A0A5B7ZVM4"/>
<reference evidence="2 3" key="1">
    <citation type="submission" date="2019-06" db="EMBL/GenBank/DDBJ databases">
        <authorList>
            <person name="Srinivasan S."/>
        </authorList>
    </citation>
    <scope>NUCLEOTIDE SEQUENCE [LARGE SCALE GENOMIC DNA]</scope>
    <source>
        <strain evidence="2 3">17J68-5</strain>
    </source>
</reference>
<dbReference type="RefSeq" id="WP_139514125.1">
    <property type="nucleotide sequence ID" value="NZ_CP040896.1"/>
</dbReference>
<feature type="transmembrane region" description="Helical" evidence="1">
    <location>
        <begin position="12"/>
        <end position="32"/>
    </location>
</feature>
<dbReference type="OrthoDB" id="880827at2"/>
<dbReference type="EMBL" id="CP040896">
    <property type="protein sequence ID" value="QDA59050.1"/>
    <property type="molecule type" value="Genomic_DNA"/>
</dbReference>
<keyword evidence="1" id="KW-1133">Transmembrane helix</keyword>
<name>A0A5B7ZVM4_9BACT</name>
<proteinExistence type="predicted"/>
<organism evidence="2 3">
    <name type="scientific">Hymenobacter jejuensis</name>
    <dbReference type="NCBI Taxonomy" id="2502781"/>
    <lineage>
        <taxon>Bacteria</taxon>
        <taxon>Pseudomonadati</taxon>
        <taxon>Bacteroidota</taxon>
        <taxon>Cytophagia</taxon>
        <taxon>Cytophagales</taxon>
        <taxon>Hymenobacteraceae</taxon>
        <taxon>Hymenobacter</taxon>
    </lineage>
</organism>
<keyword evidence="1" id="KW-0472">Membrane</keyword>
<accession>A0A5B7ZVM4</accession>
<keyword evidence="1" id="KW-0812">Transmembrane</keyword>
<dbReference type="PROSITE" id="PS51257">
    <property type="entry name" value="PROKAR_LIPOPROTEIN"/>
    <property type="match status" value="1"/>
</dbReference>
<dbReference type="Proteomes" id="UP000305398">
    <property type="component" value="Chromosome"/>
</dbReference>
<sequence length="243" mass="28299">MHTLRRHRRKLLFPPGLLALGFVLLLGCMQIAKQSHLHLYSVFQFTLPPLHPTFPGEEMPVYLPQEKLNRFRNWDDIVINGNHTHDSLALLTAYSLTSGYQQDTAHARGLRVYFTDKARYGSLVRLFDIMNINSMQKYWLDIRRAPTAFYAFTDRRSPYSDSVKRSKDSLPIISCGRSGYHFTPKPLSIWDRFDNWTNSFWELATWQPLYDSAWRISIYLLLLIAAVSVWKMVKSDIGLASRP</sequence>